<protein>
    <submittedName>
        <fullName evidence="2">Glycosyl transferase family 2</fullName>
    </submittedName>
</protein>
<dbReference type="Gene3D" id="3.90.550.10">
    <property type="entry name" value="Spore Coat Polysaccharide Biosynthesis Protein SpsA, Chain A"/>
    <property type="match status" value="1"/>
</dbReference>
<dbReference type="PANTHER" id="PTHR22916:SF3">
    <property type="entry name" value="UDP-GLCNAC:BETAGAL BETA-1,3-N-ACETYLGLUCOSAMINYLTRANSFERASE-LIKE PROTEIN 1"/>
    <property type="match status" value="1"/>
</dbReference>
<name>A0A160FI24_9BURK</name>
<gene>
    <name evidence="2" type="ORF">AYM40_04600</name>
</gene>
<dbReference type="KEGG" id="buz:AYM40_04600"/>
<dbReference type="GO" id="GO:0016758">
    <property type="term" value="F:hexosyltransferase activity"/>
    <property type="evidence" value="ECO:0007669"/>
    <property type="project" value="UniProtKB-ARBA"/>
</dbReference>
<dbReference type="AlphaFoldDB" id="A0A160FI24"/>
<dbReference type="RefSeq" id="WP_063495197.1">
    <property type="nucleotide sequence ID" value="NZ_CP014578.1"/>
</dbReference>
<dbReference type="PANTHER" id="PTHR22916">
    <property type="entry name" value="GLYCOSYLTRANSFERASE"/>
    <property type="match status" value="1"/>
</dbReference>
<dbReference type="Pfam" id="PF00535">
    <property type="entry name" value="Glycos_transf_2"/>
    <property type="match status" value="1"/>
</dbReference>
<evidence type="ECO:0000313" key="2">
    <source>
        <dbReference type="EMBL" id="ANB71734.1"/>
    </source>
</evidence>
<dbReference type="SUPFAM" id="SSF53448">
    <property type="entry name" value="Nucleotide-diphospho-sugar transferases"/>
    <property type="match status" value="1"/>
</dbReference>
<feature type="domain" description="Glycosyltransferase 2-like" evidence="1">
    <location>
        <begin position="19"/>
        <end position="137"/>
    </location>
</feature>
<dbReference type="OrthoDB" id="9802649at2"/>
<keyword evidence="2" id="KW-0808">Transferase</keyword>
<keyword evidence="3" id="KW-1185">Reference proteome</keyword>
<sequence>MNNSVPNSPLSAQAQPLVTVLLIAYNQQGVIADAVRSVLAQTYTPLEIIISDDASSDGTYAAIEAAVRDYDGPHQVITQRNPANEGISAHLSRLAAMARGELLFVAAGDDMSAPNRCERVVEYWLEHGRRPDLIATDLADMDEAGNVHERMAPTELDNYRSFEDWLAQRPWLVGAAHTWSRRLFERFGPMMPGSAAEDQVMTFRAIVSGGALSLREPLVRYRRGGLSSKRRYRTTAELVARMRQGNGFALVETEQIQRDADIAGLGDQMRAALAPKLAREQFIHAMFDARRLGKRLTLLTGTGTVKLGLRIRMFLYTTCPAVYAPSLWLKRLKRKD</sequence>
<dbReference type="EMBL" id="CP014578">
    <property type="protein sequence ID" value="ANB71734.1"/>
    <property type="molecule type" value="Genomic_DNA"/>
</dbReference>
<dbReference type="Proteomes" id="UP000076852">
    <property type="component" value="Chromosome 1"/>
</dbReference>
<reference evidence="2 3" key="1">
    <citation type="journal article" date="2016" name="Gene">
        <title>PacBio SMRT assembly of a complex multi-replicon genome reveals chlorocatechol degradative operon in a region of genome plasticity.</title>
        <authorList>
            <person name="Ricker N."/>
            <person name="Shen S.Y."/>
            <person name="Goordial J."/>
            <person name="Jin S."/>
            <person name="Fulthorpe R.R."/>
        </authorList>
    </citation>
    <scope>NUCLEOTIDE SEQUENCE [LARGE SCALE GENOMIC DNA]</scope>
    <source>
        <strain evidence="2 3">OLGA172</strain>
    </source>
</reference>
<accession>A0A160FI24</accession>
<proteinExistence type="predicted"/>
<organism evidence="2 3">
    <name type="scientific">Paraburkholderia phytofirmans OLGA172</name>
    <dbReference type="NCBI Taxonomy" id="1417228"/>
    <lineage>
        <taxon>Bacteria</taxon>
        <taxon>Pseudomonadati</taxon>
        <taxon>Pseudomonadota</taxon>
        <taxon>Betaproteobacteria</taxon>
        <taxon>Burkholderiales</taxon>
        <taxon>Burkholderiaceae</taxon>
        <taxon>Paraburkholderia</taxon>
    </lineage>
</organism>
<dbReference type="STRING" id="1804984.AYM40_04600"/>
<evidence type="ECO:0000259" key="1">
    <source>
        <dbReference type="Pfam" id="PF00535"/>
    </source>
</evidence>
<dbReference type="InterPro" id="IPR029044">
    <property type="entry name" value="Nucleotide-diphossugar_trans"/>
</dbReference>
<dbReference type="InterPro" id="IPR001173">
    <property type="entry name" value="Glyco_trans_2-like"/>
</dbReference>
<evidence type="ECO:0000313" key="3">
    <source>
        <dbReference type="Proteomes" id="UP000076852"/>
    </source>
</evidence>